<name>A0A9J6QXX0_9FIRM</name>
<dbReference type="PANTHER" id="PTHR30632:SF0">
    <property type="entry name" value="SULFATE-BINDING PROTEIN"/>
    <property type="match status" value="1"/>
</dbReference>
<dbReference type="GO" id="GO:0046872">
    <property type="term" value="F:metal ion binding"/>
    <property type="evidence" value="ECO:0007669"/>
    <property type="project" value="UniProtKB-KW"/>
</dbReference>
<evidence type="ECO:0000256" key="4">
    <source>
        <dbReference type="SAM" id="SignalP"/>
    </source>
</evidence>
<gene>
    <name evidence="6" type="primary">modA</name>
    <name evidence="6" type="ORF">OBO34_18495</name>
</gene>
<dbReference type="NCBIfam" id="TIGR01256">
    <property type="entry name" value="modA"/>
    <property type="match status" value="1"/>
</dbReference>
<dbReference type="RefSeq" id="WP_253021052.1">
    <property type="nucleotide sequence ID" value="NZ_JAJAGH010000001.1"/>
</dbReference>
<dbReference type="Proteomes" id="UP001065549">
    <property type="component" value="Unassembled WGS sequence"/>
</dbReference>
<dbReference type="InterPro" id="IPR050682">
    <property type="entry name" value="ModA/WtpA"/>
</dbReference>
<sequence length="259" mass="27537">MKKLVAIVMMLTMTVGLLAGCGSGDGDNQETGGSKNLEGKSLMIYCGAGMKEPFQKISDTFQEKTGCQMKVTFANAAQIQTQINTSKEGDMFIAGSAEELKPVKETVSKSEDLVKHIPVIAVQKGNPKNIKSIKDLAGHSVRVLIGDPDSTPIGKIAQKAFADAGIKDQVKLAATTTTAPQMTTALSAGEADAAIVWKENVKGDNVEIAEVPDMEAYIKTIPAASLSTTKDADTLKAFEAFLGTKEAKDIWTEFGYELV</sequence>
<dbReference type="SMART" id="SM00062">
    <property type="entry name" value="PBPb"/>
    <property type="match status" value="1"/>
</dbReference>
<evidence type="ECO:0000259" key="5">
    <source>
        <dbReference type="SMART" id="SM00062"/>
    </source>
</evidence>
<dbReference type="AlphaFoldDB" id="A0A9J6QXX0"/>
<dbReference type="SUPFAM" id="SSF53850">
    <property type="entry name" value="Periplasmic binding protein-like II"/>
    <property type="match status" value="1"/>
</dbReference>
<comment type="similarity">
    <text evidence="1">Belongs to the bacterial solute-binding protein ModA family.</text>
</comment>
<dbReference type="GO" id="GO:0015689">
    <property type="term" value="P:molybdate ion transport"/>
    <property type="evidence" value="ECO:0007669"/>
    <property type="project" value="InterPro"/>
</dbReference>
<evidence type="ECO:0000256" key="2">
    <source>
        <dbReference type="ARBA" id="ARBA00022723"/>
    </source>
</evidence>
<dbReference type="Gene3D" id="3.40.190.10">
    <property type="entry name" value="Periplasmic binding protein-like II"/>
    <property type="match status" value="2"/>
</dbReference>
<evidence type="ECO:0000313" key="7">
    <source>
        <dbReference type="Proteomes" id="UP001065549"/>
    </source>
</evidence>
<accession>A0A9J6QXX0</accession>
<keyword evidence="2" id="KW-0479">Metal-binding</keyword>
<dbReference type="PROSITE" id="PS51257">
    <property type="entry name" value="PROKAR_LIPOPROTEIN"/>
    <property type="match status" value="1"/>
</dbReference>
<feature type="chain" id="PRO_5039934884" evidence="4">
    <location>
        <begin position="20"/>
        <end position="259"/>
    </location>
</feature>
<evidence type="ECO:0000256" key="1">
    <source>
        <dbReference type="ARBA" id="ARBA00009175"/>
    </source>
</evidence>
<evidence type="ECO:0000256" key="3">
    <source>
        <dbReference type="ARBA" id="ARBA00022729"/>
    </source>
</evidence>
<comment type="caution">
    <text evidence="6">The sequence shown here is derived from an EMBL/GenBank/DDBJ whole genome shotgun (WGS) entry which is preliminary data.</text>
</comment>
<dbReference type="InterPro" id="IPR001638">
    <property type="entry name" value="Solute-binding_3/MltF_N"/>
</dbReference>
<keyword evidence="3 4" id="KW-0732">Signal</keyword>
<organism evidence="6 7">
    <name type="scientific">Hominibacterium faecale</name>
    <dbReference type="NCBI Taxonomy" id="2839743"/>
    <lineage>
        <taxon>Bacteria</taxon>
        <taxon>Bacillati</taxon>
        <taxon>Bacillota</taxon>
        <taxon>Clostridia</taxon>
        <taxon>Peptostreptococcales</taxon>
        <taxon>Anaerovoracaceae</taxon>
        <taxon>Hominibacterium</taxon>
    </lineage>
</organism>
<protein>
    <submittedName>
        <fullName evidence="6">Molybdate ABC transporter substrate-binding protein</fullName>
    </submittedName>
</protein>
<evidence type="ECO:0000313" key="6">
    <source>
        <dbReference type="EMBL" id="MCU7380322.1"/>
    </source>
</evidence>
<dbReference type="PANTHER" id="PTHR30632">
    <property type="entry name" value="MOLYBDATE-BINDING PERIPLASMIC PROTEIN"/>
    <property type="match status" value="1"/>
</dbReference>
<reference evidence="6" key="1">
    <citation type="submission" date="2022-09" db="EMBL/GenBank/DDBJ databases">
        <title>Culturomic study of gut microbiota in children with autism spectrum disorder.</title>
        <authorList>
            <person name="Efimov B.A."/>
            <person name="Chaplin A.V."/>
            <person name="Sokolova S.R."/>
            <person name="Pikina A.P."/>
            <person name="Korzhanova M."/>
            <person name="Belova V."/>
            <person name="Korostin D."/>
        </authorList>
    </citation>
    <scope>NUCLEOTIDE SEQUENCE</scope>
    <source>
        <strain evidence="6">ASD5510</strain>
    </source>
</reference>
<dbReference type="InterPro" id="IPR005950">
    <property type="entry name" value="ModA"/>
</dbReference>
<feature type="signal peptide" evidence="4">
    <location>
        <begin position="1"/>
        <end position="19"/>
    </location>
</feature>
<dbReference type="GO" id="GO:0030973">
    <property type="term" value="F:molybdate ion binding"/>
    <property type="evidence" value="ECO:0007669"/>
    <property type="project" value="TreeGrafter"/>
</dbReference>
<dbReference type="Pfam" id="PF13531">
    <property type="entry name" value="SBP_bac_11"/>
    <property type="match status" value="1"/>
</dbReference>
<keyword evidence="7" id="KW-1185">Reference proteome</keyword>
<proteinExistence type="inferred from homology"/>
<dbReference type="PIRSF" id="PIRSF004846">
    <property type="entry name" value="ModA"/>
    <property type="match status" value="1"/>
</dbReference>
<dbReference type="EMBL" id="JAOSHN010000009">
    <property type="protein sequence ID" value="MCU7380322.1"/>
    <property type="molecule type" value="Genomic_DNA"/>
</dbReference>
<feature type="domain" description="Solute-binding protein family 3/N-terminal" evidence="5">
    <location>
        <begin position="43"/>
        <end position="258"/>
    </location>
</feature>